<dbReference type="InterPro" id="IPR038169">
    <property type="entry name" value="DC-UbP/UBTD2_N_sf"/>
</dbReference>
<feature type="region of interest" description="Disordered" evidence="1">
    <location>
        <begin position="1"/>
        <end position="20"/>
    </location>
</feature>
<organism evidence="3 4">
    <name type="scientific">Varroa destructor</name>
    <name type="common">Honeybee mite</name>
    <dbReference type="NCBI Taxonomy" id="109461"/>
    <lineage>
        <taxon>Eukaryota</taxon>
        <taxon>Metazoa</taxon>
        <taxon>Ecdysozoa</taxon>
        <taxon>Arthropoda</taxon>
        <taxon>Chelicerata</taxon>
        <taxon>Arachnida</taxon>
        <taxon>Acari</taxon>
        <taxon>Parasitiformes</taxon>
        <taxon>Mesostigmata</taxon>
        <taxon>Gamasina</taxon>
        <taxon>Dermanyssoidea</taxon>
        <taxon>Varroidae</taxon>
        <taxon>Varroa</taxon>
    </lineage>
</organism>
<dbReference type="Pfam" id="PF16455">
    <property type="entry name" value="UBD"/>
    <property type="match status" value="1"/>
</dbReference>
<keyword evidence="4" id="KW-1185">Reference proteome</keyword>
<dbReference type="RefSeq" id="XP_022665127.1">
    <property type="nucleotide sequence ID" value="XM_022809392.1"/>
</dbReference>
<dbReference type="InterPro" id="IPR000626">
    <property type="entry name" value="Ubiquitin-like_dom"/>
</dbReference>
<evidence type="ECO:0000313" key="3">
    <source>
        <dbReference type="EnsemblMetazoa" id="XP_022665127"/>
    </source>
</evidence>
<name>A0A7M7KFP4_VARDE</name>
<dbReference type="Pfam" id="PF00240">
    <property type="entry name" value="ubiquitin"/>
    <property type="match status" value="1"/>
</dbReference>
<dbReference type="Gene3D" id="3.10.20.90">
    <property type="entry name" value="Phosphatidylinositol 3-kinase Catalytic Subunit, Chain A, domain 1"/>
    <property type="match status" value="1"/>
</dbReference>
<accession>A0A7M7KFP4</accession>
<dbReference type="InterPro" id="IPR029071">
    <property type="entry name" value="Ubiquitin-like_domsf"/>
</dbReference>
<reference evidence="3" key="1">
    <citation type="submission" date="2021-01" db="UniProtKB">
        <authorList>
            <consortium name="EnsemblMetazoa"/>
        </authorList>
    </citation>
    <scope>IDENTIFICATION</scope>
</reference>
<evidence type="ECO:0000313" key="4">
    <source>
        <dbReference type="Proteomes" id="UP000594260"/>
    </source>
</evidence>
<dbReference type="SUPFAM" id="SSF54236">
    <property type="entry name" value="Ubiquitin-like"/>
    <property type="match status" value="1"/>
</dbReference>
<dbReference type="EnsemblMetazoa" id="XM_022809392">
    <property type="protein sequence ID" value="XP_022665127"/>
    <property type="gene ID" value="LOC111252048"/>
</dbReference>
<dbReference type="PROSITE" id="PS50053">
    <property type="entry name" value="UBIQUITIN_2"/>
    <property type="match status" value="1"/>
</dbReference>
<feature type="domain" description="Ubiquitin-like" evidence="2">
    <location>
        <begin position="158"/>
        <end position="229"/>
    </location>
</feature>
<dbReference type="Gene3D" id="1.20.225.20">
    <property type="entry name" value="Ub domain-containing protein, DC-UbP/UBTD2, N-terminal domain"/>
    <property type="match status" value="1"/>
</dbReference>
<dbReference type="OrthoDB" id="1640476at2759"/>
<dbReference type="InterPro" id="IPR032752">
    <property type="entry name" value="DC-UbP/UBTD2_N"/>
</dbReference>
<dbReference type="KEGG" id="vde:111252048"/>
<dbReference type="InterPro" id="IPR039869">
    <property type="entry name" value="UBTD1/2"/>
</dbReference>
<proteinExistence type="predicted"/>
<protein>
    <recommendedName>
        <fullName evidence="2">Ubiquitin-like domain-containing protein</fullName>
    </recommendedName>
</protein>
<dbReference type="FunCoup" id="A0A7M7KFP4">
    <property type="interactions" value="81"/>
</dbReference>
<dbReference type="Proteomes" id="UP000594260">
    <property type="component" value="Unplaced"/>
</dbReference>
<sequence length="239" mass="26106">MGSCLSSRERSRPSSADVQVGSVQLSAITMGKNQALRNEPLKWRSETPITEGQLRSKRAEFWDTAPAFEGRREIWDALRAAAVAAEGGDYALAQAIVDGASISLPGGTLLECYDELGNRYQLPIYCLCSPINLVEDSSSSLSDSPSPESEPYVSGEELIVKVRTSTQGPDMKLTLRTGETILHAKRRLQGAIEVDAANQRWFFGGKLLQDKQKISETKLQFGHVVQVALPPPPSNDQMT</sequence>
<dbReference type="OMA" id="FWEASHR"/>
<dbReference type="InParanoid" id="A0A7M7KFP4"/>
<dbReference type="AlphaFoldDB" id="A0A7M7KFP4"/>
<dbReference type="PANTHER" id="PTHR13609">
    <property type="entry name" value="UBIQUITIN DOMAIN CONTAINING 1 PROTEIN-RELATED"/>
    <property type="match status" value="1"/>
</dbReference>
<evidence type="ECO:0000259" key="2">
    <source>
        <dbReference type="PROSITE" id="PS50053"/>
    </source>
</evidence>
<dbReference type="GeneID" id="111252048"/>
<evidence type="ECO:0000256" key="1">
    <source>
        <dbReference type="SAM" id="MobiDB-lite"/>
    </source>
</evidence>